<dbReference type="AlphaFoldDB" id="B7Q526"/>
<dbReference type="VEuPathDB" id="VectorBase:ISCW011829"/>
<dbReference type="EMBL" id="DS859288">
    <property type="protein sequence ID" value="EEC13948.1"/>
    <property type="molecule type" value="Genomic_DNA"/>
</dbReference>
<reference evidence="2 4" key="1">
    <citation type="submission" date="2008-03" db="EMBL/GenBank/DDBJ databases">
        <title>Annotation of Ixodes scapularis.</title>
        <authorList>
            <consortium name="Ixodes scapularis Genome Project Consortium"/>
            <person name="Caler E."/>
            <person name="Hannick L.I."/>
            <person name="Bidwell S."/>
            <person name="Joardar V."/>
            <person name="Thiagarajan M."/>
            <person name="Amedeo P."/>
            <person name="Galinsky K.J."/>
            <person name="Schobel S."/>
            <person name="Inman J."/>
            <person name="Hostetler J."/>
            <person name="Miller J."/>
            <person name="Hammond M."/>
            <person name="Megy K."/>
            <person name="Lawson D."/>
            <person name="Kodira C."/>
            <person name="Sutton G."/>
            <person name="Meyer J."/>
            <person name="Hill C.A."/>
            <person name="Birren B."/>
            <person name="Nene V."/>
            <person name="Collins F."/>
            <person name="Alarcon-Chaidez F."/>
            <person name="Wikel S."/>
            <person name="Strausberg R."/>
        </authorList>
    </citation>
    <scope>NUCLEOTIDE SEQUENCE [LARGE SCALE GENOMIC DNA]</scope>
    <source>
        <strain evidence="4">Wikel</strain>
        <strain evidence="2">Wikel colony</strain>
    </source>
</reference>
<dbReference type="InParanoid" id="B7Q526"/>
<protein>
    <submittedName>
        <fullName evidence="2 3">Uncharacterized protein</fullName>
    </submittedName>
</protein>
<proteinExistence type="predicted"/>
<dbReference type="EMBL" id="ABJB011086131">
    <property type="status" value="NOT_ANNOTATED_CDS"/>
    <property type="molecule type" value="Genomic_DNA"/>
</dbReference>
<organism>
    <name type="scientific">Ixodes scapularis</name>
    <name type="common">Black-legged tick</name>
    <name type="synonym">Deer tick</name>
    <dbReference type="NCBI Taxonomy" id="6945"/>
    <lineage>
        <taxon>Eukaryota</taxon>
        <taxon>Metazoa</taxon>
        <taxon>Ecdysozoa</taxon>
        <taxon>Arthropoda</taxon>
        <taxon>Chelicerata</taxon>
        <taxon>Arachnida</taxon>
        <taxon>Acari</taxon>
        <taxon>Parasitiformes</taxon>
        <taxon>Ixodida</taxon>
        <taxon>Ixodoidea</taxon>
        <taxon>Ixodidae</taxon>
        <taxon>Ixodinae</taxon>
        <taxon>Ixodes</taxon>
    </lineage>
</organism>
<dbReference type="VEuPathDB" id="VectorBase:ISCI011829"/>
<dbReference type="HOGENOM" id="CLU_1397769_0_0_1"/>
<evidence type="ECO:0000313" key="3">
    <source>
        <dbReference type="EnsemblMetazoa" id="ISCW011829-PA"/>
    </source>
</evidence>
<evidence type="ECO:0000313" key="4">
    <source>
        <dbReference type="Proteomes" id="UP000001555"/>
    </source>
</evidence>
<dbReference type="PaxDb" id="6945-B7Q526"/>
<accession>B7Q526</accession>
<dbReference type="EMBL" id="ABJB010234639">
    <property type="status" value="NOT_ANNOTATED_CDS"/>
    <property type="molecule type" value="Genomic_DNA"/>
</dbReference>
<sequence length="195" mass="21362">MFVPINEIERIEKSKRRQAENIGNGVIVPTMLLATLNKNYRSQPKLARPLVRNVFTVEEKRGKPLNGKLFHLQSGRLPQRPSFPVLGPASPDTTNPDPEETTGELLHDIAIVPNPTGAPDRAGTPPNLNLLHTARHSHLEQSENPGSLTTCGSAGYHQNIDHNISLHCPSFSATSYRHYTGLVKCINALATVVEA</sequence>
<feature type="region of interest" description="Disordered" evidence="1">
    <location>
        <begin position="74"/>
        <end position="101"/>
    </location>
</feature>
<dbReference type="EMBL" id="ABJB010727204">
    <property type="status" value="NOT_ANNOTATED_CDS"/>
    <property type="molecule type" value="Genomic_DNA"/>
</dbReference>
<keyword evidence="4" id="KW-1185">Reference proteome</keyword>
<dbReference type="Proteomes" id="UP000001555">
    <property type="component" value="Unassembled WGS sequence"/>
</dbReference>
<reference evidence="3" key="2">
    <citation type="submission" date="2020-05" db="UniProtKB">
        <authorList>
            <consortium name="EnsemblMetazoa"/>
        </authorList>
    </citation>
    <scope>IDENTIFICATION</scope>
    <source>
        <strain evidence="3">wikel</strain>
    </source>
</reference>
<evidence type="ECO:0000256" key="1">
    <source>
        <dbReference type="SAM" id="MobiDB-lite"/>
    </source>
</evidence>
<name>B7Q526_IXOSC</name>
<evidence type="ECO:0000313" key="2">
    <source>
        <dbReference type="EMBL" id="EEC13948.1"/>
    </source>
</evidence>
<gene>
    <name evidence="2" type="ORF">IscW_ISCW011829</name>
</gene>
<dbReference type="EnsemblMetazoa" id="ISCW011829-RA">
    <property type="protein sequence ID" value="ISCW011829-PA"/>
    <property type="gene ID" value="ISCW011829"/>
</dbReference>